<dbReference type="Proteomes" id="UP000265341">
    <property type="component" value="Unassembled WGS sequence"/>
</dbReference>
<dbReference type="RefSeq" id="WP_119279880.1">
    <property type="nucleotide sequence ID" value="NZ_QWLA01000082.1"/>
</dbReference>
<evidence type="ECO:0000313" key="1">
    <source>
        <dbReference type="EMBL" id="RIH83211.1"/>
    </source>
</evidence>
<accession>A0A399EM59</accession>
<protein>
    <submittedName>
        <fullName evidence="1">Uncharacterized protein</fullName>
    </submittedName>
</protein>
<organism evidence="1 2">
    <name type="scientific">Calidithermus roseus</name>
    <dbReference type="NCBI Taxonomy" id="1644118"/>
    <lineage>
        <taxon>Bacteria</taxon>
        <taxon>Thermotogati</taxon>
        <taxon>Deinococcota</taxon>
        <taxon>Deinococci</taxon>
        <taxon>Thermales</taxon>
        <taxon>Thermaceae</taxon>
        <taxon>Calidithermus</taxon>
    </lineage>
</organism>
<name>A0A399EM59_9DEIN</name>
<sequence>MHEEQTTSLERRFTPYGAAFYWRGELVGYADEAAPLHWPRGLGPQEVLAAGGLSLEERHRLMLWAQGFALPPRYEALGRYFGCVACPQPRYFYLGRPLEHPEQVDDWDEALADLDNRARAHLAAWRRTGRWDLSRVEDWGVALLGFLYEGGRVLLDPQGHELYRSSDHAPRPELLRWLASAPTALLEKLGGSTFQVWKVNPHTPPDLTPLCTWERHGRPWMLVRLNGEVWLLGPQDEPRGGGPETDGLLRAAVAPGVWLIPRARRASARLAPLFSPHDPTAPLWVHATTGARIEGAKLGEVTSVRLLRLDGFEVLVTNARWVYARHGDRWQMIGPHCEEGLLLALARERLIDLSPLAQRWGQQLPQGLLLVQYLGELDGVVYGIHPGGIVALSRRGCWKVWSGASREEYVAELRRQGLRALEVQTRLAAL</sequence>
<keyword evidence="2" id="KW-1185">Reference proteome</keyword>
<proteinExistence type="predicted"/>
<gene>
    <name evidence="1" type="ORF">Mrose_03123</name>
</gene>
<comment type="caution">
    <text evidence="1">The sequence shown here is derived from an EMBL/GenBank/DDBJ whole genome shotgun (WGS) entry which is preliminary data.</text>
</comment>
<dbReference type="AlphaFoldDB" id="A0A399EM59"/>
<dbReference type="EMBL" id="QWLA01000082">
    <property type="protein sequence ID" value="RIH83211.1"/>
    <property type="molecule type" value="Genomic_DNA"/>
</dbReference>
<evidence type="ECO:0000313" key="2">
    <source>
        <dbReference type="Proteomes" id="UP000265341"/>
    </source>
</evidence>
<reference evidence="1 2" key="1">
    <citation type="submission" date="2018-08" db="EMBL/GenBank/DDBJ databases">
        <title>Meiothermus roseus NBRC 110900 genome sequencing project.</title>
        <authorList>
            <person name="Da Costa M.S."/>
            <person name="Albuquerque L."/>
            <person name="Raposo P."/>
            <person name="Froufe H.J.C."/>
            <person name="Barroso C.S."/>
            <person name="Egas C."/>
        </authorList>
    </citation>
    <scope>NUCLEOTIDE SEQUENCE [LARGE SCALE GENOMIC DNA]</scope>
    <source>
        <strain evidence="1 2">NBRC 110900</strain>
    </source>
</reference>